<dbReference type="InterPro" id="IPR036264">
    <property type="entry name" value="Bact_exopeptidase_dim_dom"/>
</dbReference>
<gene>
    <name evidence="4" type="ORF">BU204_33150</name>
</gene>
<evidence type="ECO:0000313" key="4">
    <source>
        <dbReference type="EMBL" id="OLF09267.1"/>
    </source>
</evidence>
<dbReference type="AlphaFoldDB" id="A0A1Q8C4J1"/>
<organism evidence="4 5">
    <name type="scientific">Actinophytocola xanthii</name>
    <dbReference type="NCBI Taxonomy" id="1912961"/>
    <lineage>
        <taxon>Bacteria</taxon>
        <taxon>Bacillati</taxon>
        <taxon>Actinomycetota</taxon>
        <taxon>Actinomycetes</taxon>
        <taxon>Pseudonocardiales</taxon>
        <taxon>Pseudonocardiaceae</taxon>
    </lineage>
</organism>
<evidence type="ECO:0000259" key="3">
    <source>
        <dbReference type="Pfam" id="PF07687"/>
    </source>
</evidence>
<dbReference type="RefSeq" id="WP_075129757.1">
    <property type="nucleotide sequence ID" value="NZ_MSIE01000086.1"/>
</dbReference>
<keyword evidence="5" id="KW-1185">Reference proteome</keyword>
<dbReference type="EMBL" id="MSIE01000086">
    <property type="protein sequence ID" value="OLF09267.1"/>
    <property type="molecule type" value="Genomic_DNA"/>
</dbReference>
<evidence type="ECO:0000256" key="1">
    <source>
        <dbReference type="ARBA" id="ARBA00022801"/>
    </source>
</evidence>
<dbReference type="PANTHER" id="PTHR11014:SF63">
    <property type="entry name" value="METALLOPEPTIDASE, PUTATIVE (AFU_ORTHOLOGUE AFUA_6G09600)-RELATED"/>
    <property type="match status" value="1"/>
</dbReference>
<dbReference type="OrthoDB" id="9777385at2"/>
<feature type="binding site" evidence="2">
    <location>
        <position position="166"/>
    </location>
    <ligand>
        <name>Mn(2+)</name>
        <dbReference type="ChEBI" id="CHEBI:29035"/>
        <label>2</label>
    </ligand>
</feature>
<sequence length="397" mass="41203">MGTILDDTRAIQDDLVALRRMIHATPEVGLHLPRTRDTVVDALDGLPLELTFGSGLTSVTAVLRGGRPGPAVLLRADMDALPLTERTGLLFSSTVDGAMHACGHDLHTAMLVGAARVLAARREELAGDVVFMFQPGEEGCDGAALMVEEGVLTAPGRRVSAAFALHVFTAGLPHGTFTTRAGPVMASCDALDVTVRGTGGHGSAPHKAHDPIPAACEMVIALQTLVTRRMDVFDPVVLTTGQFHAGSRRNAIPDTARFETTVRAFSARARDRVRQAAAELVTAIGAGHGLSVELSTSDGYPVTVNDPGEAAFAGAVVADVLGAERFRPMPAPFAGAEDFSRVLAQVPGAFVILGACPADADPDGVADNHAETVVFDDAVLADGAAVYAELAARRLAG</sequence>
<evidence type="ECO:0000256" key="2">
    <source>
        <dbReference type="PIRSR" id="PIRSR005962-1"/>
    </source>
</evidence>
<dbReference type="Proteomes" id="UP000185596">
    <property type="component" value="Unassembled WGS sequence"/>
</dbReference>
<comment type="cofactor">
    <cofactor evidence="2">
        <name>Mn(2+)</name>
        <dbReference type="ChEBI" id="CHEBI:29035"/>
    </cofactor>
    <text evidence="2">The Mn(2+) ion enhances activity.</text>
</comment>
<comment type="caution">
    <text evidence="4">The sequence shown here is derived from an EMBL/GenBank/DDBJ whole genome shotgun (WGS) entry which is preliminary data.</text>
</comment>
<keyword evidence="2" id="KW-0479">Metal-binding</keyword>
<dbReference type="NCBIfam" id="TIGR01891">
    <property type="entry name" value="amidohydrolases"/>
    <property type="match status" value="1"/>
</dbReference>
<proteinExistence type="predicted"/>
<feature type="domain" description="Peptidase M20 dimerisation" evidence="3">
    <location>
        <begin position="192"/>
        <end position="284"/>
    </location>
</feature>
<dbReference type="GO" id="GO:0046872">
    <property type="term" value="F:metal ion binding"/>
    <property type="evidence" value="ECO:0007669"/>
    <property type="project" value="UniProtKB-KW"/>
</dbReference>
<feature type="binding site" evidence="2">
    <location>
        <position position="104"/>
    </location>
    <ligand>
        <name>Mn(2+)</name>
        <dbReference type="ChEBI" id="CHEBI:29035"/>
        <label>2</label>
    </ligand>
</feature>
<dbReference type="Pfam" id="PF07687">
    <property type="entry name" value="M20_dimer"/>
    <property type="match status" value="1"/>
</dbReference>
<evidence type="ECO:0000313" key="5">
    <source>
        <dbReference type="Proteomes" id="UP000185596"/>
    </source>
</evidence>
<accession>A0A1Q8C4J1</accession>
<reference evidence="4 5" key="1">
    <citation type="submission" date="2016-12" db="EMBL/GenBank/DDBJ databases">
        <title>The draft genome sequence of Actinophytocola sp. 11-183.</title>
        <authorList>
            <person name="Wang W."/>
            <person name="Yuan L."/>
        </authorList>
    </citation>
    <scope>NUCLEOTIDE SEQUENCE [LARGE SCALE GENOMIC DNA]</scope>
    <source>
        <strain evidence="4 5">11-183</strain>
    </source>
</reference>
<feature type="binding site" evidence="2">
    <location>
        <position position="369"/>
    </location>
    <ligand>
        <name>Mn(2+)</name>
        <dbReference type="ChEBI" id="CHEBI:29035"/>
        <label>2</label>
    </ligand>
</feature>
<feature type="binding site" evidence="2">
    <location>
        <position position="102"/>
    </location>
    <ligand>
        <name>Mn(2+)</name>
        <dbReference type="ChEBI" id="CHEBI:29035"/>
        <label>2</label>
    </ligand>
</feature>
<dbReference type="InterPro" id="IPR011650">
    <property type="entry name" value="Peptidase_M20_dimer"/>
</dbReference>
<dbReference type="PANTHER" id="PTHR11014">
    <property type="entry name" value="PEPTIDASE M20 FAMILY MEMBER"/>
    <property type="match status" value="1"/>
</dbReference>
<dbReference type="InterPro" id="IPR017439">
    <property type="entry name" value="Amidohydrolase"/>
</dbReference>
<dbReference type="FunFam" id="3.30.70.360:FF:000001">
    <property type="entry name" value="N-acetyldiaminopimelate deacetylase"/>
    <property type="match status" value="1"/>
</dbReference>
<keyword evidence="2" id="KW-0464">Manganese</keyword>
<dbReference type="Gene3D" id="3.30.70.360">
    <property type="match status" value="1"/>
</dbReference>
<dbReference type="Pfam" id="PF01546">
    <property type="entry name" value="Peptidase_M20"/>
    <property type="match status" value="1"/>
</dbReference>
<protein>
    <submittedName>
        <fullName evidence="4">Amidohydrolase</fullName>
    </submittedName>
</protein>
<dbReference type="InterPro" id="IPR002933">
    <property type="entry name" value="Peptidase_M20"/>
</dbReference>
<dbReference type="STRING" id="1912961.BU204_33150"/>
<dbReference type="CDD" id="cd03886">
    <property type="entry name" value="M20_Acy1"/>
    <property type="match status" value="1"/>
</dbReference>
<dbReference type="PIRSF" id="PIRSF005962">
    <property type="entry name" value="Pept_M20D_amidohydro"/>
    <property type="match status" value="1"/>
</dbReference>
<dbReference type="SUPFAM" id="SSF55031">
    <property type="entry name" value="Bacterial exopeptidase dimerisation domain"/>
    <property type="match status" value="1"/>
</dbReference>
<feature type="binding site" evidence="2">
    <location>
        <position position="138"/>
    </location>
    <ligand>
        <name>Mn(2+)</name>
        <dbReference type="ChEBI" id="CHEBI:29035"/>
        <label>2</label>
    </ligand>
</feature>
<dbReference type="GO" id="GO:0050118">
    <property type="term" value="F:N-acetyldiaminopimelate deacetylase activity"/>
    <property type="evidence" value="ECO:0007669"/>
    <property type="project" value="UniProtKB-ARBA"/>
</dbReference>
<dbReference type="Gene3D" id="3.40.630.10">
    <property type="entry name" value="Zn peptidases"/>
    <property type="match status" value="1"/>
</dbReference>
<dbReference type="SUPFAM" id="SSF53187">
    <property type="entry name" value="Zn-dependent exopeptidases"/>
    <property type="match status" value="1"/>
</dbReference>
<keyword evidence="1 4" id="KW-0378">Hydrolase</keyword>
<name>A0A1Q8C4J1_9PSEU</name>
<dbReference type="GO" id="GO:0019877">
    <property type="term" value="P:diaminopimelate biosynthetic process"/>
    <property type="evidence" value="ECO:0007669"/>
    <property type="project" value="UniProtKB-ARBA"/>
</dbReference>